<protein>
    <submittedName>
        <fullName evidence="3">Uncharacterized protein</fullName>
    </submittedName>
</protein>
<feature type="transmembrane region" description="Helical" evidence="2">
    <location>
        <begin position="88"/>
        <end position="107"/>
    </location>
</feature>
<evidence type="ECO:0000313" key="3">
    <source>
        <dbReference type="EMBL" id="OCL07313.1"/>
    </source>
</evidence>
<feature type="region of interest" description="Disordered" evidence="1">
    <location>
        <begin position="1"/>
        <end position="36"/>
    </location>
</feature>
<reference evidence="3 4" key="1">
    <citation type="journal article" date="2016" name="Nat. Commun.">
        <title>Ectomycorrhizal ecology is imprinted in the genome of the dominant symbiotic fungus Cenococcum geophilum.</title>
        <authorList>
            <consortium name="DOE Joint Genome Institute"/>
            <person name="Peter M."/>
            <person name="Kohler A."/>
            <person name="Ohm R.A."/>
            <person name="Kuo A."/>
            <person name="Krutzmann J."/>
            <person name="Morin E."/>
            <person name="Arend M."/>
            <person name="Barry K.W."/>
            <person name="Binder M."/>
            <person name="Choi C."/>
            <person name="Clum A."/>
            <person name="Copeland A."/>
            <person name="Grisel N."/>
            <person name="Haridas S."/>
            <person name="Kipfer T."/>
            <person name="LaButti K."/>
            <person name="Lindquist E."/>
            <person name="Lipzen A."/>
            <person name="Maire R."/>
            <person name="Meier B."/>
            <person name="Mihaltcheva S."/>
            <person name="Molinier V."/>
            <person name="Murat C."/>
            <person name="Poggeler S."/>
            <person name="Quandt C.A."/>
            <person name="Sperisen C."/>
            <person name="Tritt A."/>
            <person name="Tisserant E."/>
            <person name="Crous P.W."/>
            <person name="Henrissat B."/>
            <person name="Nehls U."/>
            <person name="Egli S."/>
            <person name="Spatafora J.W."/>
            <person name="Grigoriev I.V."/>
            <person name="Martin F.M."/>
        </authorList>
    </citation>
    <scope>NUCLEOTIDE SEQUENCE [LARGE SCALE GENOMIC DNA]</scope>
    <source>
        <strain evidence="3 4">CBS 207.34</strain>
    </source>
</reference>
<dbReference type="AlphaFoldDB" id="A0A8E2EZ45"/>
<keyword evidence="2" id="KW-0812">Transmembrane</keyword>
<sequence>MTKEDTGTWTWGGEIPPAMGRQKGTSSARTARNKTRDERALSWMTAFIGKRETGLRRTPSRECAVAAAGVHSKTRREWVGIWDMGSPAVAATVAAVAAAAAAAAIFVPRHAVTLQRDAGSCAPPGPPRDTKEHQQNHHSRSLLGPGTLPDLLSSARPTCHSSAIFCRSSATLLPAQSRVSRRHASLSPERSPGETLAAMAIMTGSSLAASAHQGAVPRPIRWPSAASRGENRQGGFLLSAVRLLGLLPVGCASAAAEDLRARVFIARLKMKQPADEQNSAALLPRKPTAAAAAAATAA</sequence>
<dbReference type="EMBL" id="KV749899">
    <property type="protein sequence ID" value="OCL07313.1"/>
    <property type="molecule type" value="Genomic_DNA"/>
</dbReference>
<accession>A0A8E2EZ45</accession>
<keyword evidence="2" id="KW-1133">Transmembrane helix</keyword>
<evidence type="ECO:0000313" key="4">
    <source>
        <dbReference type="Proteomes" id="UP000250140"/>
    </source>
</evidence>
<name>A0A8E2EZ45_9PEZI</name>
<proteinExistence type="predicted"/>
<evidence type="ECO:0000256" key="2">
    <source>
        <dbReference type="SAM" id="Phobius"/>
    </source>
</evidence>
<gene>
    <name evidence="3" type="ORF">AOQ84DRAFT_409247</name>
</gene>
<evidence type="ECO:0000256" key="1">
    <source>
        <dbReference type="SAM" id="MobiDB-lite"/>
    </source>
</evidence>
<dbReference type="Proteomes" id="UP000250140">
    <property type="component" value="Unassembled WGS sequence"/>
</dbReference>
<keyword evidence="4" id="KW-1185">Reference proteome</keyword>
<feature type="region of interest" description="Disordered" evidence="1">
    <location>
        <begin position="116"/>
        <end position="147"/>
    </location>
</feature>
<keyword evidence="2" id="KW-0472">Membrane</keyword>
<organism evidence="3 4">
    <name type="scientific">Glonium stellatum</name>
    <dbReference type="NCBI Taxonomy" id="574774"/>
    <lineage>
        <taxon>Eukaryota</taxon>
        <taxon>Fungi</taxon>
        <taxon>Dikarya</taxon>
        <taxon>Ascomycota</taxon>
        <taxon>Pezizomycotina</taxon>
        <taxon>Dothideomycetes</taxon>
        <taxon>Pleosporomycetidae</taxon>
        <taxon>Gloniales</taxon>
        <taxon>Gloniaceae</taxon>
        <taxon>Glonium</taxon>
    </lineage>
</organism>